<name>A0AA40EPV1_9PEZI</name>
<gene>
    <name evidence="2" type="ORF">B0T18DRAFT_181822</name>
</gene>
<evidence type="ECO:0000256" key="1">
    <source>
        <dbReference type="SAM" id="MobiDB-lite"/>
    </source>
</evidence>
<evidence type="ECO:0000313" key="3">
    <source>
        <dbReference type="Proteomes" id="UP001172155"/>
    </source>
</evidence>
<feature type="compositionally biased region" description="Low complexity" evidence="1">
    <location>
        <begin position="31"/>
        <end position="41"/>
    </location>
</feature>
<accession>A0AA40EPV1</accession>
<keyword evidence="3" id="KW-1185">Reference proteome</keyword>
<dbReference type="EMBL" id="JAUKUD010000005">
    <property type="protein sequence ID" value="KAK0743319.1"/>
    <property type="molecule type" value="Genomic_DNA"/>
</dbReference>
<reference evidence="2" key="1">
    <citation type="submission" date="2023-06" db="EMBL/GenBank/DDBJ databases">
        <title>Genome-scale phylogeny and comparative genomics of the fungal order Sordariales.</title>
        <authorList>
            <consortium name="Lawrence Berkeley National Laboratory"/>
            <person name="Hensen N."/>
            <person name="Bonometti L."/>
            <person name="Westerberg I."/>
            <person name="Brannstrom I.O."/>
            <person name="Guillou S."/>
            <person name="Cros-Aarteil S."/>
            <person name="Calhoun S."/>
            <person name="Haridas S."/>
            <person name="Kuo A."/>
            <person name="Mondo S."/>
            <person name="Pangilinan J."/>
            <person name="Riley R."/>
            <person name="LaButti K."/>
            <person name="Andreopoulos B."/>
            <person name="Lipzen A."/>
            <person name="Chen C."/>
            <person name="Yanf M."/>
            <person name="Daum C."/>
            <person name="Ng V."/>
            <person name="Clum A."/>
            <person name="Steindorff A."/>
            <person name="Ohm R."/>
            <person name="Martin F."/>
            <person name="Silar P."/>
            <person name="Natvig D."/>
            <person name="Lalanne C."/>
            <person name="Gautier V."/>
            <person name="Ament-velasquez S.L."/>
            <person name="Kruys A."/>
            <person name="Hutchinson M.I."/>
            <person name="Powell A.J."/>
            <person name="Barry K."/>
            <person name="Miller A.N."/>
            <person name="Grigoriev I.V."/>
            <person name="Debuchy R."/>
            <person name="Gladieux P."/>
            <person name="Thoren M.H."/>
            <person name="Johannesson H."/>
        </authorList>
    </citation>
    <scope>NUCLEOTIDE SEQUENCE</scope>
    <source>
        <strain evidence="2">SMH3187-1</strain>
    </source>
</reference>
<proteinExistence type="predicted"/>
<evidence type="ECO:0000313" key="2">
    <source>
        <dbReference type="EMBL" id="KAK0743319.1"/>
    </source>
</evidence>
<protein>
    <submittedName>
        <fullName evidence="2">Uncharacterized protein</fullName>
    </submittedName>
</protein>
<organism evidence="2 3">
    <name type="scientific">Schizothecium vesticola</name>
    <dbReference type="NCBI Taxonomy" id="314040"/>
    <lineage>
        <taxon>Eukaryota</taxon>
        <taxon>Fungi</taxon>
        <taxon>Dikarya</taxon>
        <taxon>Ascomycota</taxon>
        <taxon>Pezizomycotina</taxon>
        <taxon>Sordariomycetes</taxon>
        <taxon>Sordariomycetidae</taxon>
        <taxon>Sordariales</taxon>
        <taxon>Schizotheciaceae</taxon>
        <taxon>Schizothecium</taxon>
    </lineage>
</organism>
<sequence length="149" mass="15881">MAVGTAVVTQPIRSLCPLARHPAVRACLSSSSSIHTHSSSSGYQAVRTPKRGTRGKSGRKAVALSQEGNRPSPCCCPPLPLTYAVSLPSLPNTQSAMESRENPNGRDTPPTVAQSWTPSLLARPTVHLHIHPHWLLPSVPGPDDREFGP</sequence>
<feature type="region of interest" description="Disordered" evidence="1">
    <location>
        <begin position="31"/>
        <end position="73"/>
    </location>
</feature>
<comment type="caution">
    <text evidence="2">The sequence shown here is derived from an EMBL/GenBank/DDBJ whole genome shotgun (WGS) entry which is preliminary data.</text>
</comment>
<feature type="region of interest" description="Disordered" evidence="1">
    <location>
        <begin position="90"/>
        <end position="115"/>
    </location>
</feature>
<dbReference type="AlphaFoldDB" id="A0AA40EPV1"/>
<feature type="compositionally biased region" description="Basic residues" evidence="1">
    <location>
        <begin position="48"/>
        <end position="59"/>
    </location>
</feature>
<dbReference type="Proteomes" id="UP001172155">
    <property type="component" value="Unassembled WGS sequence"/>
</dbReference>